<dbReference type="InterPro" id="IPR036397">
    <property type="entry name" value="RNaseH_sf"/>
</dbReference>
<comment type="caution">
    <text evidence="2">The sequence shown here is derived from an EMBL/GenBank/DDBJ whole genome shotgun (WGS) entry which is preliminary data.</text>
</comment>
<organism evidence="2 3">
    <name type="scientific">Phytophthora fragariaefolia</name>
    <dbReference type="NCBI Taxonomy" id="1490495"/>
    <lineage>
        <taxon>Eukaryota</taxon>
        <taxon>Sar</taxon>
        <taxon>Stramenopiles</taxon>
        <taxon>Oomycota</taxon>
        <taxon>Peronosporomycetes</taxon>
        <taxon>Peronosporales</taxon>
        <taxon>Peronosporaceae</taxon>
        <taxon>Phytophthora</taxon>
    </lineage>
</organism>
<evidence type="ECO:0000313" key="2">
    <source>
        <dbReference type="EMBL" id="GMF44611.1"/>
    </source>
</evidence>
<dbReference type="EMBL" id="BSXT01001717">
    <property type="protein sequence ID" value="GMF44611.1"/>
    <property type="molecule type" value="Genomic_DNA"/>
</dbReference>
<keyword evidence="3" id="KW-1185">Reference proteome</keyword>
<dbReference type="InterPro" id="IPR038717">
    <property type="entry name" value="Tc1-like_DDE_dom"/>
</dbReference>
<protein>
    <submittedName>
        <fullName evidence="2">Unnamed protein product</fullName>
    </submittedName>
</protein>
<dbReference type="Proteomes" id="UP001165121">
    <property type="component" value="Unassembled WGS sequence"/>
</dbReference>
<dbReference type="PANTHER" id="PTHR23022:SF129">
    <property type="entry name" value="TRANSPOSABLE ELEMENT TC3 TRANSPOSASE"/>
    <property type="match status" value="1"/>
</dbReference>
<accession>A0A9W7CV69</accession>
<sequence length="191" mass="22151">MFWRRVVFSDEKKFKLDGPDGYRYYWHDVRQDPDLFSRRVSGGGSVMIWAVISWHGKTKLVVLEGRQRSIDYTRTLRENLLPYLETLRSNHEVSRPVFQHDNASIHSARHAKDFLHSESVSTLKCPAKSPDLNTIANVWGGGRQFDSAAELKRCILKCWEEIPQEYIQTLVKSMATRIVQVVLRRGAAIDY</sequence>
<feature type="domain" description="Tc1-like transposase DDE" evidence="1">
    <location>
        <begin position="5"/>
        <end position="140"/>
    </location>
</feature>
<evidence type="ECO:0000259" key="1">
    <source>
        <dbReference type="Pfam" id="PF13358"/>
    </source>
</evidence>
<dbReference type="PANTHER" id="PTHR23022">
    <property type="entry name" value="TRANSPOSABLE ELEMENT-RELATED"/>
    <property type="match status" value="1"/>
</dbReference>
<reference evidence="2" key="1">
    <citation type="submission" date="2023-04" db="EMBL/GenBank/DDBJ databases">
        <title>Phytophthora fragariaefolia NBRC 109709.</title>
        <authorList>
            <person name="Ichikawa N."/>
            <person name="Sato H."/>
            <person name="Tonouchi N."/>
        </authorList>
    </citation>
    <scope>NUCLEOTIDE SEQUENCE</scope>
    <source>
        <strain evidence="2">NBRC 109709</strain>
    </source>
</reference>
<dbReference type="Pfam" id="PF13358">
    <property type="entry name" value="DDE_3"/>
    <property type="match status" value="1"/>
</dbReference>
<evidence type="ECO:0000313" key="3">
    <source>
        <dbReference type="Proteomes" id="UP001165121"/>
    </source>
</evidence>
<dbReference type="Gene3D" id="3.30.420.10">
    <property type="entry name" value="Ribonuclease H-like superfamily/Ribonuclease H"/>
    <property type="match status" value="1"/>
</dbReference>
<dbReference type="AlphaFoldDB" id="A0A9W7CV69"/>
<gene>
    <name evidence="2" type="ORF">Pfra01_001561800</name>
</gene>
<dbReference type="OrthoDB" id="127654at2759"/>
<name>A0A9W7CV69_9STRA</name>
<dbReference type="InterPro" id="IPR052338">
    <property type="entry name" value="Transposase_5"/>
</dbReference>
<proteinExistence type="predicted"/>
<dbReference type="GO" id="GO:0003676">
    <property type="term" value="F:nucleic acid binding"/>
    <property type="evidence" value="ECO:0007669"/>
    <property type="project" value="InterPro"/>
</dbReference>